<reference evidence="1 2" key="1">
    <citation type="submission" date="2023-08" db="EMBL/GenBank/DDBJ databases">
        <title>Phytohabitans sansha sp. nov., isolated from marine sediment.</title>
        <authorList>
            <person name="Zhao Y."/>
            <person name="Yi K."/>
        </authorList>
    </citation>
    <scope>NUCLEOTIDE SEQUENCE [LARGE SCALE GENOMIC DNA]</scope>
    <source>
        <strain evidence="1 2">ZYX-F-186</strain>
    </source>
</reference>
<evidence type="ECO:0000313" key="1">
    <source>
        <dbReference type="EMBL" id="MDQ7908872.1"/>
    </source>
</evidence>
<dbReference type="Proteomes" id="UP001230908">
    <property type="component" value="Unassembled WGS sequence"/>
</dbReference>
<dbReference type="EMBL" id="JAVHUY010000035">
    <property type="protein sequence ID" value="MDQ7908872.1"/>
    <property type="molecule type" value="Genomic_DNA"/>
</dbReference>
<protein>
    <submittedName>
        <fullName evidence="1">Uncharacterized protein</fullName>
    </submittedName>
</protein>
<name>A0ABU0ZSE9_9ACTN</name>
<sequence>MVELMEDGPGEWPGVVCGVWLAGGVVGVAEAVEDFGFVVAVAKVAEQLKRALVAGGGLLVSAEVVSWRPIQA</sequence>
<proteinExistence type="predicted"/>
<organism evidence="1 2">
    <name type="scientific">Phytohabitans maris</name>
    <dbReference type="NCBI Taxonomy" id="3071409"/>
    <lineage>
        <taxon>Bacteria</taxon>
        <taxon>Bacillati</taxon>
        <taxon>Actinomycetota</taxon>
        <taxon>Actinomycetes</taxon>
        <taxon>Micromonosporales</taxon>
        <taxon>Micromonosporaceae</taxon>
    </lineage>
</organism>
<gene>
    <name evidence="1" type="ORF">RB614_30505</name>
</gene>
<comment type="caution">
    <text evidence="1">The sequence shown here is derived from an EMBL/GenBank/DDBJ whole genome shotgun (WGS) entry which is preliminary data.</text>
</comment>
<keyword evidence="2" id="KW-1185">Reference proteome</keyword>
<evidence type="ECO:0000313" key="2">
    <source>
        <dbReference type="Proteomes" id="UP001230908"/>
    </source>
</evidence>
<accession>A0ABU0ZSE9</accession>